<dbReference type="RefSeq" id="WP_386402598.1">
    <property type="nucleotide sequence ID" value="NZ_JBHTJH010000001.1"/>
</dbReference>
<accession>A0ABW3CVD4</accession>
<evidence type="ECO:0000313" key="2">
    <source>
        <dbReference type="EMBL" id="MFD0860792.1"/>
    </source>
</evidence>
<dbReference type="Proteomes" id="UP001596978">
    <property type="component" value="Unassembled WGS sequence"/>
</dbReference>
<comment type="caution">
    <text evidence="2">The sequence shown here is derived from an EMBL/GenBank/DDBJ whole genome shotgun (WGS) entry which is preliminary data.</text>
</comment>
<reference evidence="3" key="1">
    <citation type="journal article" date="2019" name="Int. J. Syst. Evol. Microbiol.">
        <title>The Global Catalogue of Microorganisms (GCM) 10K type strain sequencing project: providing services to taxonomists for standard genome sequencing and annotation.</title>
        <authorList>
            <consortium name="The Broad Institute Genomics Platform"/>
            <consortium name="The Broad Institute Genome Sequencing Center for Infectious Disease"/>
            <person name="Wu L."/>
            <person name="Ma J."/>
        </authorList>
    </citation>
    <scope>NUCLEOTIDE SEQUENCE [LARGE SCALE GENOMIC DNA]</scope>
    <source>
        <strain evidence="3">CCUG 62952</strain>
    </source>
</reference>
<evidence type="ECO:0000256" key="1">
    <source>
        <dbReference type="SAM" id="SignalP"/>
    </source>
</evidence>
<dbReference type="EMBL" id="JBHTJH010000001">
    <property type="protein sequence ID" value="MFD0860792.1"/>
    <property type="molecule type" value="Genomic_DNA"/>
</dbReference>
<dbReference type="PROSITE" id="PS51257">
    <property type="entry name" value="PROKAR_LIPOPROTEIN"/>
    <property type="match status" value="1"/>
</dbReference>
<keyword evidence="1" id="KW-0732">Signal</keyword>
<gene>
    <name evidence="2" type="ORF">ACFQ1M_01120</name>
</gene>
<organism evidence="2 3">
    <name type="scientific">Sungkyunkwania multivorans</name>
    <dbReference type="NCBI Taxonomy" id="1173618"/>
    <lineage>
        <taxon>Bacteria</taxon>
        <taxon>Pseudomonadati</taxon>
        <taxon>Bacteroidota</taxon>
        <taxon>Flavobacteriia</taxon>
        <taxon>Flavobacteriales</taxon>
        <taxon>Flavobacteriaceae</taxon>
        <taxon>Sungkyunkwania</taxon>
    </lineage>
</organism>
<protein>
    <recommendedName>
        <fullName evidence="4">DUF4382 domain-containing protein</fullName>
    </recommendedName>
</protein>
<proteinExistence type="predicted"/>
<keyword evidence="3" id="KW-1185">Reference proteome</keyword>
<sequence length="446" mass="48074">MKSIKHLFAITCAGVLLLACSADDKTVDTVTANTTFGAVLRTIDQDGAFDMFRVQNSLDLELEEQDKEGGALLDRVELTVSFIDNNFLDEDNETDRESVLNTPFGTIQRDAFAPGGDLGLLRTSYSYTMQEALTAMGVNLTQVLPGDQIALDLELFLTDGRSFDASTASGNVSGGSFFSSPFQYTLTIDDGVDFSISNVRAEGITVADATGININPTATNGSYHVDISIDDDEDGAQLQTLNIYREFVDRSIDDTGTDLSQDEALFDSYTISSLPLVDGARTLNLEYTLMSLYNGLTFTDLGLNDEFNLRYELVTADGRIITTDSDGSEYYVRINVLDCNLLNATAPVSGEYTIKFFDSFGDGWDGAEITVSIDGALPATPYTLLAGSAGEAKFTVPDGATDLVVSYVDGNFEEEHSYQIIAPNGFTAAEDGPNPRVGPIPLAVCE</sequence>
<evidence type="ECO:0008006" key="4">
    <source>
        <dbReference type="Google" id="ProtNLM"/>
    </source>
</evidence>
<evidence type="ECO:0000313" key="3">
    <source>
        <dbReference type="Proteomes" id="UP001596978"/>
    </source>
</evidence>
<feature type="signal peptide" evidence="1">
    <location>
        <begin position="1"/>
        <end position="21"/>
    </location>
</feature>
<feature type="chain" id="PRO_5046282043" description="DUF4382 domain-containing protein" evidence="1">
    <location>
        <begin position="22"/>
        <end position="446"/>
    </location>
</feature>
<name>A0ABW3CVD4_9FLAO</name>